<feature type="transmembrane region" description="Helical" evidence="7">
    <location>
        <begin position="101"/>
        <end position="119"/>
    </location>
</feature>
<feature type="domain" description="Rhodopsin" evidence="9">
    <location>
        <begin position="17"/>
        <end position="165"/>
    </location>
</feature>
<dbReference type="PANTHER" id="PTHR47178:SF2">
    <property type="entry name" value="FAD-BINDING DOMAIN-CONTAINING PROTEIN"/>
    <property type="match status" value="1"/>
</dbReference>
<name>A0A6A6CQM2_ZASCE</name>
<evidence type="ECO:0000256" key="6">
    <source>
        <dbReference type="SAM" id="MobiDB-lite"/>
    </source>
</evidence>
<evidence type="ECO:0000256" key="5">
    <source>
        <dbReference type="ARBA" id="ARBA00023033"/>
    </source>
</evidence>
<feature type="domain" description="FAD-binding" evidence="8">
    <location>
        <begin position="598"/>
        <end position="663"/>
    </location>
</feature>
<dbReference type="AlphaFoldDB" id="A0A6A6CQM2"/>
<protein>
    <submittedName>
        <fullName evidence="10">Uncharacterized protein</fullName>
    </submittedName>
</protein>
<dbReference type="Pfam" id="PF01494">
    <property type="entry name" value="FAD_binding_3"/>
    <property type="match status" value="1"/>
</dbReference>
<dbReference type="RefSeq" id="XP_033669011.1">
    <property type="nucleotide sequence ID" value="XM_033812368.1"/>
</dbReference>
<evidence type="ECO:0000256" key="4">
    <source>
        <dbReference type="ARBA" id="ARBA00023002"/>
    </source>
</evidence>
<proteinExistence type="predicted"/>
<dbReference type="Gene3D" id="3.50.50.60">
    <property type="entry name" value="FAD/NAD(P)-binding domain"/>
    <property type="match status" value="1"/>
</dbReference>
<keyword evidence="7" id="KW-1133">Transmembrane helix</keyword>
<evidence type="ECO:0000256" key="7">
    <source>
        <dbReference type="SAM" id="Phobius"/>
    </source>
</evidence>
<organism evidence="10 11">
    <name type="scientific">Zasmidium cellare ATCC 36951</name>
    <dbReference type="NCBI Taxonomy" id="1080233"/>
    <lineage>
        <taxon>Eukaryota</taxon>
        <taxon>Fungi</taxon>
        <taxon>Dikarya</taxon>
        <taxon>Ascomycota</taxon>
        <taxon>Pezizomycotina</taxon>
        <taxon>Dothideomycetes</taxon>
        <taxon>Dothideomycetidae</taxon>
        <taxon>Mycosphaerellales</taxon>
        <taxon>Mycosphaerellaceae</taxon>
        <taxon>Zasmidium</taxon>
    </lineage>
</organism>
<dbReference type="SUPFAM" id="SSF51905">
    <property type="entry name" value="FAD/NAD(P)-binding domain"/>
    <property type="match status" value="1"/>
</dbReference>
<dbReference type="EMBL" id="ML993591">
    <property type="protein sequence ID" value="KAF2168122.1"/>
    <property type="molecule type" value="Genomic_DNA"/>
</dbReference>
<evidence type="ECO:0000259" key="8">
    <source>
        <dbReference type="Pfam" id="PF01494"/>
    </source>
</evidence>
<evidence type="ECO:0000259" key="9">
    <source>
        <dbReference type="Pfam" id="PF20684"/>
    </source>
</evidence>
<comment type="cofactor">
    <cofactor evidence="1">
        <name>FAD</name>
        <dbReference type="ChEBI" id="CHEBI:57692"/>
    </cofactor>
</comment>
<keyword evidence="5" id="KW-0503">Monooxygenase</keyword>
<dbReference type="GO" id="GO:0004497">
    <property type="term" value="F:monooxygenase activity"/>
    <property type="evidence" value="ECO:0007669"/>
    <property type="project" value="UniProtKB-KW"/>
</dbReference>
<evidence type="ECO:0000256" key="1">
    <source>
        <dbReference type="ARBA" id="ARBA00001974"/>
    </source>
</evidence>
<dbReference type="InterPro" id="IPR002938">
    <property type="entry name" value="FAD-bd"/>
</dbReference>
<evidence type="ECO:0000256" key="3">
    <source>
        <dbReference type="ARBA" id="ARBA00022827"/>
    </source>
</evidence>
<sequence length="713" mass="80222">MYQRVFCDTPAIKAYGLSFRLWMRILMTLVVVTFVATFIVGIFSCTPIQYSWDKSLKGHCVETIPWWYTYATLNMLTDIMILALPIPLINGLMKITKRQKYVLMGIFLLGAFVCVVTIVRMTTLKTGATGKDSTYTGSATLKWTAVETNVGIICACLPLLRPILNKLIPWFAERSRDPGPRTGYVISSVNTMSTGLRTIDSSKHSEPWSQSEKHEGTLDQISEQDPSSRNNSVVYGGFGGIRKTTEIELHEENERQDHSESVKDDKHGYRRSSEHMTINQTPGICGLLLAQGLQKHHIPYTIYEKESTAGRSRDWGMAYFWSADYLPYLLPVELVDRLPEAQVDPVYKAQPVENMTVTNGRDGSTIKVVPSPGGRRVARKALRRLLGEGVDVKYDHKLERIEFGNDGTVTAFFQNGASETGTLLIGADGGGSIVRRSLLGPLAEPKPLPVYMANFNVRYRNPEHAIFIRSKLRHFVDHGIHPKGMFFLMTMQGVPDPKRPETWSFQITLTWPPELSPDKEDPEPPHSLRDLQDLTRDWASPKREALEWLGDADVTVTDGFFGRNGEHTTTAGLDADEDPWRLIIPSDRVSVWIPVPWDNHSGRTTLVGDAAHAMTFHRGQGLNNCIRDAKELVSRLVQHSKGEVSLKEAVNEYEKEMIDRGTAEVKTSMEQTLKCHNWETFQHSPVMKIGGSPIRAVENEGWKQILREQGSQV</sequence>
<feature type="compositionally biased region" description="Basic and acidic residues" evidence="6">
    <location>
        <begin position="200"/>
        <end position="217"/>
    </location>
</feature>
<dbReference type="Proteomes" id="UP000799537">
    <property type="component" value="Unassembled WGS sequence"/>
</dbReference>
<keyword evidence="7" id="KW-0472">Membrane</keyword>
<dbReference type="PANTHER" id="PTHR47178">
    <property type="entry name" value="MONOOXYGENASE, FAD-BINDING"/>
    <property type="match status" value="1"/>
</dbReference>
<evidence type="ECO:0000313" key="11">
    <source>
        <dbReference type="Proteomes" id="UP000799537"/>
    </source>
</evidence>
<dbReference type="InterPro" id="IPR049326">
    <property type="entry name" value="Rhodopsin_dom_fungi"/>
</dbReference>
<dbReference type="GeneID" id="54565640"/>
<evidence type="ECO:0000313" key="10">
    <source>
        <dbReference type="EMBL" id="KAF2168122.1"/>
    </source>
</evidence>
<dbReference type="OrthoDB" id="47494at2759"/>
<feature type="transmembrane region" description="Helical" evidence="7">
    <location>
        <begin position="21"/>
        <end position="44"/>
    </location>
</feature>
<reference evidence="10" key="1">
    <citation type="journal article" date="2020" name="Stud. Mycol.">
        <title>101 Dothideomycetes genomes: a test case for predicting lifestyles and emergence of pathogens.</title>
        <authorList>
            <person name="Haridas S."/>
            <person name="Albert R."/>
            <person name="Binder M."/>
            <person name="Bloem J."/>
            <person name="Labutti K."/>
            <person name="Salamov A."/>
            <person name="Andreopoulos B."/>
            <person name="Baker S."/>
            <person name="Barry K."/>
            <person name="Bills G."/>
            <person name="Bluhm B."/>
            <person name="Cannon C."/>
            <person name="Castanera R."/>
            <person name="Culley D."/>
            <person name="Daum C."/>
            <person name="Ezra D."/>
            <person name="Gonzalez J."/>
            <person name="Henrissat B."/>
            <person name="Kuo A."/>
            <person name="Liang C."/>
            <person name="Lipzen A."/>
            <person name="Lutzoni F."/>
            <person name="Magnuson J."/>
            <person name="Mondo S."/>
            <person name="Nolan M."/>
            <person name="Ohm R."/>
            <person name="Pangilinan J."/>
            <person name="Park H.-J."/>
            <person name="Ramirez L."/>
            <person name="Alfaro M."/>
            <person name="Sun H."/>
            <person name="Tritt A."/>
            <person name="Yoshinaga Y."/>
            <person name="Zwiers L.-H."/>
            <person name="Turgeon B."/>
            <person name="Goodwin S."/>
            <person name="Spatafora J."/>
            <person name="Crous P."/>
            <person name="Grigoriev I."/>
        </authorList>
    </citation>
    <scope>NUCLEOTIDE SEQUENCE</scope>
    <source>
        <strain evidence="10">ATCC 36951</strain>
    </source>
</reference>
<keyword evidence="11" id="KW-1185">Reference proteome</keyword>
<keyword evidence="7" id="KW-0812">Transmembrane</keyword>
<feature type="compositionally biased region" description="Polar residues" evidence="6">
    <location>
        <begin position="219"/>
        <end position="233"/>
    </location>
</feature>
<feature type="region of interest" description="Disordered" evidence="6">
    <location>
        <begin position="198"/>
        <end position="235"/>
    </location>
</feature>
<dbReference type="GO" id="GO:0071949">
    <property type="term" value="F:FAD binding"/>
    <property type="evidence" value="ECO:0007669"/>
    <property type="project" value="InterPro"/>
</dbReference>
<dbReference type="Pfam" id="PF20684">
    <property type="entry name" value="Fung_rhodopsin"/>
    <property type="match status" value="1"/>
</dbReference>
<gene>
    <name evidence="10" type="ORF">M409DRAFT_53435</name>
</gene>
<keyword evidence="4" id="KW-0560">Oxidoreductase</keyword>
<evidence type="ECO:0000256" key="2">
    <source>
        <dbReference type="ARBA" id="ARBA00022630"/>
    </source>
</evidence>
<keyword evidence="2" id="KW-0285">Flavoprotein</keyword>
<accession>A0A6A6CQM2</accession>
<keyword evidence="3" id="KW-0274">FAD</keyword>
<feature type="transmembrane region" description="Helical" evidence="7">
    <location>
        <begin position="64"/>
        <end position="89"/>
    </location>
</feature>
<dbReference type="InterPro" id="IPR036188">
    <property type="entry name" value="FAD/NAD-bd_sf"/>
</dbReference>
<feature type="region of interest" description="Disordered" evidence="6">
    <location>
        <begin position="251"/>
        <end position="274"/>
    </location>
</feature>